<organism evidence="1 2">
    <name type="scientific">Sphingobium yanoikuyae</name>
    <name type="common">Sphingomonas yanoikuyae</name>
    <dbReference type="NCBI Taxonomy" id="13690"/>
    <lineage>
        <taxon>Bacteria</taxon>
        <taxon>Pseudomonadati</taxon>
        <taxon>Pseudomonadota</taxon>
        <taxon>Alphaproteobacteria</taxon>
        <taxon>Sphingomonadales</taxon>
        <taxon>Sphingomonadaceae</taxon>
        <taxon>Sphingobium</taxon>
    </lineage>
</organism>
<dbReference type="Proteomes" id="UP000280708">
    <property type="component" value="Plasmid pF1"/>
</dbReference>
<geneLocation type="plasmid" evidence="2">
    <name>pf1</name>
</geneLocation>
<protein>
    <submittedName>
        <fullName evidence="1">Uncharacterized protein</fullName>
    </submittedName>
</protein>
<proteinExistence type="predicted"/>
<gene>
    <name evidence="1" type="ORF">EBF16_01725</name>
</gene>
<evidence type="ECO:0000313" key="1">
    <source>
        <dbReference type="EMBL" id="AYO75724.1"/>
    </source>
</evidence>
<reference evidence="1 2" key="1">
    <citation type="submission" date="2018-10" db="EMBL/GenBank/DDBJ databases">
        <title>Characterization and genome analysis of a novel bacterium Sphingobium yanoikuyae SJTF8 capable of degrading PAHs.</title>
        <authorList>
            <person name="Yin C."/>
            <person name="Xiong W."/>
            <person name="Liang R."/>
        </authorList>
    </citation>
    <scope>NUCLEOTIDE SEQUENCE [LARGE SCALE GENOMIC DNA]</scope>
    <source>
        <strain evidence="1 2">SJTF8</strain>
        <plasmid evidence="2">pf1</plasmid>
    </source>
</reference>
<sequence length="139" mass="15213">MTAPSSFSVEQQILMIGARQWHRARHLRLPVQPCLHRQLARLGCEQLAPACDSLMRLSELLLGHPFRSGEGTILSEDEWRLLDLVEGREHALVHQCSAALARAFDHAVRSFTIMIAMAIDAGAGRNIASPAPSISPANA</sequence>
<accession>A0A3G2UMB6</accession>
<name>A0A3G2UMB6_SPHYA</name>
<dbReference type="RefSeq" id="WP_122129132.1">
    <property type="nucleotide sequence ID" value="NZ_CP033227.1"/>
</dbReference>
<dbReference type="EMBL" id="CP033227">
    <property type="protein sequence ID" value="AYO75724.1"/>
    <property type="molecule type" value="Genomic_DNA"/>
</dbReference>
<keyword evidence="1" id="KW-0614">Plasmid</keyword>
<evidence type="ECO:0000313" key="2">
    <source>
        <dbReference type="Proteomes" id="UP000280708"/>
    </source>
</evidence>
<dbReference type="AlphaFoldDB" id="A0A3G2UMB6"/>